<dbReference type="RefSeq" id="WP_163460568.1">
    <property type="nucleotide sequence ID" value="NZ_JAAAMG010000001.1"/>
</dbReference>
<reference evidence="1 2" key="1">
    <citation type="submission" date="2020-01" db="EMBL/GenBank/DDBJ databases">
        <title>Jiella pacifica sp. nov.</title>
        <authorList>
            <person name="Xue Z."/>
            <person name="Zhu S."/>
            <person name="Chen J."/>
            <person name="Yang J."/>
        </authorList>
    </citation>
    <scope>NUCLEOTIDE SEQUENCE [LARGE SCALE GENOMIC DNA]</scope>
    <source>
        <strain evidence="1 2">40Bstr34</strain>
    </source>
</reference>
<protein>
    <submittedName>
        <fullName evidence="1">Uncharacterized protein</fullName>
    </submittedName>
</protein>
<organism evidence="1 2">
    <name type="scientific">Jiella pacifica</name>
    <dbReference type="NCBI Taxonomy" id="2696469"/>
    <lineage>
        <taxon>Bacteria</taxon>
        <taxon>Pseudomonadati</taxon>
        <taxon>Pseudomonadota</taxon>
        <taxon>Alphaproteobacteria</taxon>
        <taxon>Hyphomicrobiales</taxon>
        <taxon>Aurantimonadaceae</taxon>
        <taxon>Jiella</taxon>
    </lineage>
</organism>
<evidence type="ECO:0000313" key="2">
    <source>
        <dbReference type="Proteomes" id="UP000469011"/>
    </source>
</evidence>
<name>A0A6N9SV71_9HYPH</name>
<comment type="caution">
    <text evidence="1">The sequence shown here is derived from an EMBL/GenBank/DDBJ whole genome shotgun (WGS) entry which is preliminary data.</text>
</comment>
<evidence type="ECO:0000313" key="1">
    <source>
        <dbReference type="EMBL" id="NDW02933.1"/>
    </source>
</evidence>
<keyword evidence="2" id="KW-1185">Reference proteome</keyword>
<gene>
    <name evidence="1" type="ORF">GTK09_00695</name>
</gene>
<dbReference type="Proteomes" id="UP000469011">
    <property type="component" value="Unassembled WGS sequence"/>
</dbReference>
<proteinExistence type="predicted"/>
<sequence length="82" mass="8671">MKPKQVEMEGHVSLSTVDYGSKSERAVLTLKTADGATYVLRKDGAPAFGDHSLDPLIGGNFTVEGVAVGDLLLVQSWTHAEG</sequence>
<accession>A0A6N9SV71</accession>
<dbReference type="AlphaFoldDB" id="A0A6N9SV71"/>
<dbReference type="EMBL" id="JAAAMG010000001">
    <property type="protein sequence ID" value="NDW02933.1"/>
    <property type="molecule type" value="Genomic_DNA"/>
</dbReference>